<dbReference type="Gene3D" id="1.10.10.10">
    <property type="entry name" value="Winged helix-like DNA-binding domain superfamily/Winged helix DNA-binding domain"/>
    <property type="match status" value="1"/>
</dbReference>
<name>A0ABT8BBJ0_9HYPH</name>
<dbReference type="InterPro" id="IPR014710">
    <property type="entry name" value="RmlC-like_jellyroll"/>
</dbReference>
<gene>
    <name evidence="5" type="ORF">QWZ12_01565</name>
</gene>
<comment type="caution">
    <text evidence="5">The sequence shown here is derived from an EMBL/GenBank/DDBJ whole genome shotgun (WGS) entry which is preliminary data.</text>
</comment>
<dbReference type="RefSeq" id="WP_238223618.1">
    <property type="nucleotide sequence ID" value="NZ_BPQD01000007.1"/>
</dbReference>
<keyword evidence="2" id="KW-0238">DNA-binding</keyword>
<evidence type="ECO:0000259" key="4">
    <source>
        <dbReference type="Pfam" id="PF13545"/>
    </source>
</evidence>
<organism evidence="5 6">
    <name type="scientific">Methylobacterium adhaesivum</name>
    <dbReference type="NCBI Taxonomy" id="333297"/>
    <lineage>
        <taxon>Bacteria</taxon>
        <taxon>Pseudomonadati</taxon>
        <taxon>Pseudomonadota</taxon>
        <taxon>Alphaproteobacteria</taxon>
        <taxon>Hyphomicrobiales</taxon>
        <taxon>Methylobacteriaceae</taxon>
        <taxon>Methylobacterium</taxon>
    </lineage>
</organism>
<evidence type="ECO:0000313" key="5">
    <source>
        <dbReference type="EMBL" id="MDN3589291.1"/>
    </source>
</evidence>
<keyword evidence="3" id="KW-0804">Transcription</keyword>
<dbReference type="InterPro" id="IPR036390">
    <property type="entry name" value="WH_DNA-bd_sf"/>
</dbReference>
<dbReference type="InterPro" id="IPR018490">
    <property type="entry name" value="cNMP-bd_dom_sf"/>
</dbReference>
<accession>A0ABT8BBJ0</accession>
<evidence type="ECO:0000256" key="1">
    <source>
        <dbReference type="ARBA" id="ARBA00023015"/>
    </source>
</evidence>
<reference evidence="6" key="1">
    <citation type="journal article" date="2019" name="Int. J. Syst. Evol. Microbiol.">
        <title>The Global Catalogue of Microorganisms (GCM) 10K type strain sequencing project: providing services to taxonomists for standard genome sequencing and annotation.</title>
        <authorList>
            <consortium name="The Broad Institute Genomics Platform"/>
            <consortium name="The Broad Institute Genome Sequencing Center for Infectious Disease"/>
            <person name="Wu L."/>
            <person name="Ma J."/>
        </authorList>
    </citation>
    <scope>NUCLEOTIDE SEQUENCE [LARGE SCALE GENOMIC DNA]</scope>
    <source>
        <strain evidence="6">CECT 7069</strain>
    </source>
</reference>
<sequence>MTSIINQTGLENRLLANLAPDLFALLAPHLARVSLEQAQRIENPNEAISTVFFPGAGVISVVARTLGGARLETGLIGPEGMTGLSLLYGLESAPHEVFVQIPCRAILIPASNFRQAVEENHALHLYFLRYAHVFSIQVAHTALCNGRFTIDQRLARWLLMCHDRINREDITLTHEFLSLMLGVRRAGVTTAVRDLVNTGALVVHRGSIVIRDRTVLLNAAGEAYGVPEAQYAALMPARELLSAV</sequence>
<evidence type="ECO:0000313" key="6">
    <source>
        <dbReference type="Proteomes" id="UP001224644"/>
    </source>
</evidence>
<dbReference type="InterPro" id="IPR012318">
    <property type="entry name" value="HTH_CRP"/>
</dbReference>
<dbReference type="Gene3D" id="2.60.120.10">
    <property type="entry name" value="Jelly Rolls"/>
    <property type="match status" value="1"/>
</dbReference>
<proteinExistence type="predicted"/>
<dbReference type="InterPro" id="IPR036388">
    <property type="entry name" value="WH-like_DNA-bd_sf"/>
</dbReference>
<feature type="domain" description="HTH crp-type" evidence="4">
    <location>
        <begin position="152"/>
        <end position="216"/>
    </location>
</feature>
<dbReference type="SUPFAM" id="SSF51206">
    <property type="entry name" value="cAMP-binding domain-like"/>
    <property type="match status" value="1"/>
</dbReference>
<evidence type="ECO:0000256" key="3">
    <source>
        <dbReference type="ARBA" id="ARBA00023163"/>
    </source>
</evidence>
<keyword evidence="6" id="KW-1185">Reference proteome</keyword>
<dbReference type="Pfam" id="PF13545">
    <property type="entry name" value="HTH_Crp_2"/>
    <property type="match status" value="1"/>
</dbReference>
<keyword evidence="1" id="KW-0805">Transcription regulation</keyword>
<dbReference type="EMBL" id="JAUFPX010000002">
    <property type="protein sequence ID" value="MDN3589291.1"/>
    <property type="molecule type" value="Genomic_DNA"/>
</dbReference>
<dbReference type="SUPFAM" id="SSF46785">
    <property type="entry name" value="Winged helix' DNA-binding domain"/>
    <property type="match status" value="1"/>
</dbReference>
<protein>
    <submittedName>
        <fullName evidence="5">Crp/Fnr family transcriptional regulator</fullName>
    </submittedName>
</protein>
<evidence type="ECO:0000256" key="2">
    <source>
        <dbReference type="ARBA" id="ARBA00023125"/>
    </source>
</evidence>
<dbReference type="Proteomes" id="UP001224644">
    <property type="component" value="Unassembled WGS sequence"/>
</dbReference>